<feature type="region of interest" description="Disordered" evidence="1">
    <location>
        <begin position="381"/>
        <end position="406"/>
    </location>
</feature>
<dbReference type="AlphaFoldDB" id="A0AAV8XAD2"/>
<proteinExistence type="predicted"/>
<comment type="caution">
    <text evidence="2">The sequence shown here is derived from an EMBL/GenBank/DDBJ whole genome shotgun (WGS) entry which is preliminary data.</text>
</comment>
<evidence type="ECO:0000313" key="3">
    <source>
        <dbReference type="Proteomes" id="UP001162162"/>
    </source>
</evidence>
<feature type="compositionally biased region" description="Polar residues" evidence="1">
    <location>
        <begin position="381"/>
        <end position="392"/>
    </location>
</feature>
<sequence>MGSIQGRHTPKLALYRPCRFLTVDRNHHEWADANPRATVTRHSQFRFKINYWVGILGNNVLGAVELPKYEKNLLQIFHRALLRSQGVLQFFSCLCAFAAAAPQNYYQPQASAGKSTVPIVSETNEINPDGSFSYSVGLNAPKLLQCDLNGSPSTHQKLTPCRNLNSQDFDGKFKDLRDGLRRTLSDKNSISAHIKTSFINSVYLKLLAWVTKYRIPLYRILQPLEPFEPIGYESSIVFSRVGHWHFNVCPPLATALSRPPRACLGGLPQSKVHEPKSQWVLVARTKHLSRVSRSAIHTSAKEGSAYPTSLLSGIFIHLKVFWRASKKEGDAKEDWKKTDDSECAEKTFRVTPPAYIPSARQIFRRGGLEMEYHIQDAQSAVRSGSRQLQEPSSGWEVSVRGAWSGD</sequence>
<reference evidence="2" key="1">
    <citation type="journal article" date="2023" name="Insect Mol. Biol.">
        <title>Genome sequencing provides insights into the evolution of gene families encoding plant cell wall-degrading enzymes in longhorned beetles.</title>
        <authorList>
            <person name="Shin N.R."/>
            <person name="Okamura Y."/>
            <person name="Kirsch R."/>
            <person name="Pauchet Y."/>
        </authorList>
    </citation>
    <scope>NUCLEOTIDE SEQUENCE</scope>
    <source>
        <strain evidence="2">AMC_N1</strain>
    </source>
</reference>
<keyword evidence="3" id="KW-1185">Reference proteome</keyword>
<accession>A0AAV8XAD2</accession>
<dbReference type="EMBL" id="JAPWTK010000813">
    <property type="protein sequence ID" value="KAJ8935924.1"/>
    <property type="molecule type" value="Genomic_DNA"/>
</dbReference>
<organism evidence="2 3">
    <name type="scientific">Aromia moschata</name>
    <dbReference type="NCBI Taxonomy" id="1265417"/>
    <lineage>
        <taxon>Eukaryota</taxon>
        <taxon>Metazoa</taxon>
        <taxon>Ecdysozoa</taxon>
        <taxon>Arthropoda</taxon>
        <taxon>Hexapoda</taxon>
        <taxon>Insecta</taxon>
        <taxon>Pterygota</taxon>
        <taxon>Neoptera</taxon>
        <taxon>Endopterygota</taxon>
        <taxon>Coleoptera</taxon>
        <taxon>Polyphaga</taxon>
        <taxon>Cucujiformia</taxon>
        <taxon>Chrysomeloidea</taxon>
        <taxon>Cerambycidae</taxon>
        <taxon>Cerambycinae</taxon>
        <taxon>Callichromatini</taxon>
        <taxon>Aromia</taxon>
    </lineage>
</organism>
<dbReference type="Proteomes" id="UP001162162">
    <property type="component" value="Unassembled WGS sequence"/>
</dbReference>
<evidence type="ECO:0000313" key="2">
    <source>
        <dbReference type="EMBL" id="KAJ8935924.1"/>
    </source>
</evidence>
<protein>
    <submittedName>
        <fullName evidence="2">Uncharacterized protein</fullName>
    </submittedName>
</protein>
<gene>
    <name evidence="2" type="ORF">NQ318_007065</name>
</gene>
<evidence type="ECO:0000256" key="1">
    <source>
        <dbReference type="SAM" id="MobiDB-lite"/>
    </source>
</evidence>
<name>A0AAV8XAD2_9CUCU</name>